<feature type="active site" description="Proton acceptor" evidence="3 4">
    <location>
        <position position="123"/>
    </location>
</feature>
<evidence type="ECO:0000256" key="1">
    <source>
        <dbReference type="ARBA" id="ARBA00022679"/>
    </source>
</evidence>
<dbReference type="GO" id="GO:0036055">
    <property type="term" value="F:protein-succinyllysine desuccinylase activity"/>
    <property type="evidence" value="ECO:0007669"/>
    <property type="project" value="UniProtKB-UniRule"/>
</dbReference>
<dbReference type="InterPro" id="IPR003000">
    <property type="entry name" value="Sirtuin"/>
</dbReference>
<feature type="binding site" evidence="3">
    <location>
        <begin position="105"/>
        <end position="108"/>
    </location>
    <ligand>
        <name>NAD(+)</name>
        <dbReference type="ChEBI" id="CHEBI:57540"/>
    </ligand>
</feature>
<dbReference type="InterPro" id="IPR026591">
    <property type="entry name" value="Sirtuin_cat_small_dom_sf"/>
</dbReference>
<dbReference type="PANTHER" id="PTHR11085:SF4">
    <property type="entry name" value="NAD-DEPENDENT PROTEIN DEACYLASE"/>
    <property type="match status" value="1"/>
</dbReference>
<keyword evidence="2 3" id="KW-0520">NAD</keyword>
<dbReference type="PANTHER" id="PTHR11085">
    <property type="entry name" value="NAD-DEPENDENT PROTEIN DEACYLASE SIRTUIN-5, MITOCHONDRIAL-RELATED"/>
    <property type="match status" value="1"/>
</dbReference>
<dbReference type="EMBL" id="FOCW01000001">
    <property type="protein sequence ID" value="SEN31764.1"/>
    <property type="molecule type" value="Genomic_DNA"/>
</dbReference>
<evidence type="ECO:0000256" key="2">
    <source>
        <dbReference type="ARBA" id="ARBA00023027"/>
    </source>
</evidence>
<dbReference type="Gene3D" id="3.30.1600.10">
    <property type="entry name" value="SIR2/SIRT2 'Small Domain"/>
    <property type="match status" value="1"/>
</dbReference>
<comment type="catalytic activity">
    <reaction evidence="3">
        <text>N(6)-acetyl-L-lysyl-[protein] + NAD(+) + H2O = 2''-O-acetyl-ADP-D-ribose + nicotinamide + L-lysyl-[protein]</text>
        <dbReference type="Rhea" id="RHEA:43636"/>
        <dbReference type="Rhea" id="RHEA-COMP:9752"/>
        <dbReference type="Rhea" id="RHEA-COMP:10731"/>
        <dbReference type="ChEBI" id="CHEBI:15377"/>
        <dbReference type="ChEBI" id="CHEBI:17154"/>
        <dbReference type="ChEBI" id="CHEBI:29969"/>
        <dbReference type="ChEBI" id="CHEBI:57540"/>
        <dbReference type="ChEBI" id="CHEBI:61930"/>
        <dbReference type="ChEBI" id="CHEBI:83767"/>
        <dbReference type="EC" id="2.3.1.286"/>
    </reaction>
</comment>
<comment type="catalytic activity">
    <reaction evidence="3">
        <text>N(6)-succinyl-L-lysyl-[protein] + NAD(+) + H2O = 2''-O-succinyl-ADP-D-ribose + nicotinamide + L-lysyl-[protein]</text>
        <dbReference type="Rhea" id="RHEA:47668"/>
        <dbReference type="Rhea" id="RHEA-COMP:9752"/>
        <dbReference type="Rhea" id="RHEA-COMP:11877"/>
        <dbReference type="ChEBI" id="CHEBI:15377"/>
        <dbReference type="ChEBI" id="CHEBI:17154"/>
        <dbReference type="ChEBI" id="CHEBI:29969"/>
        <dbReference type="ChEBI" id="CHEBI:57540"/>
        <dbReference type="ChEBI" id="CHEBI:87830"/>
        <dbReference type="ChEBI" id="CHEBI:87832"/>
    </reaction>
</comment>
<dbReference type="GO" id="GO:0046872">
    <property type="term" value="F:metal ion binding"/>
    <property type="evidence" value="ECO:0007669"/>
    <property type="project" value="UniProtKB-KW"/>
</dbReference>
<comment type="function">
    <text evidence="3">NAD-dependent lysine deacetylase and desuccinylase that specifically removes acetyl and succinyl groups on target proteins. Modulates the activities of several proteins which are inactive in their acylated form.</text>
</comment>
<evidence type="ECO:0000256" key="3">
    <source>
        <dbReference type="HAMAP-Rule" id="MF_01121"/>
    </source>
</evidence>
<feature type="binding site" evidence="3">
    <location>
        <position position="70"/>
    </location>
    <ligand>
        <name>substrate</name>
    </ligand>
</feature>
<feature type="binding site" evidence="4">
    <location>
        <position position="135"/>
    </location>
    <ligand>
        <name>Zn(2+)</name>
        <dbReference type="ChEBI" id="CHEBI:29105"/>
    </ligand>
</feature>
<feature type="binding site" evidence="3">
    <location>
        <begin position="198"/>
        <end position="200"/>
    </location>
    <ligand>
        <name>NAD(+)</name>
        <dbReference type="ChEBI" id="CHEBI:57540"/>
    </ligand>
</feature>
<dbReference type="InterPro" id="IPR029035">
    <property type="entry name" value="DHS-like_NAD/FAD-binding_dom"/>
</dbReference>
<feature type="binding site" evidence="3">
    <location>
        <position position="242"/>
    </location>
    <ligand>
        <name>NAD(+)</name>
        <dbReference type="ChEBI" id="CHEBI:57540"/>
    </ligand>
</feature>
<comment type="caution">
    <text evidence="3">Lacks conserved residue(s) required for the propagation of feature annotation.</text>
</comment>
<dbReference type="STRING" id="1121117.SAMN02745977_01076"/>
<comment type="domain">
    <text evidence="3">2 residues (Tyr-70 and Arg-73) present in a large hydrophobic pocket are probably involved in substrate specificity. They are important for desuccinylation activity, but dispensable for deacetylation activity.</text>
</comment>
<dbReference type="InterPro" id="IPR026590">
    <property type="entry name" value="Ssirtuin_cat_dom"/>
</dbReference>
<sequence length="263" mass="28831">MPLQEKLQQVRGWIQSAQRIVALTGAGISAESGVPTFRDAQTGMWARFKPEDLATEAAFRHDPQRVWDWYAWRRELVAKVQPNAAHHALAEFATRHPGRLTLVTQNVDGLHQQAGSSDVLALHGNLQQDRWLRPCPQERFPERDCEPATATDGHPPKCDVCGNMLRPGVVWFGEALPEIALFRADEAAGNCELMLVIGTSGLVYPAAGLADVARRAGARVVIINTAPTELDDLADCVLRRKAAECLPSLLQVESQSVTMEEGA</sequence>
<evidence type="ECO:0000313" key="7">
    <source>
        <dbReference type="Proteomes" id="UP000199531"/>
    </source>
</evidence>
<name>A0A1H8FJS4_9BURK</name>
<evidence type="ECO:0000259" key="5">
    <source>
        <dbReference type="PROSITE" id="PS50305"/>
    </source>
</evidence>
<feature type="binding site" evidence="4">
    <location>
        <position position="161"/>
    </location>
    <ligand>
        <name>Zn(2+)</name>
        <dbReference type="ChEBI" id="CHEBI:29105"/>
    </ligand>
</feature>
<feature type="binding site" evidence="4">
    <location>
        <position position="145"/>
    </location>
    <ligand>
        <name>Zn(2+)</name>
        <dbReference type="ChEBI" id="CHEBI:29105"/>
    </ligand>
</feature>
<dbReference type="Gene3D" id="3.40.50.1220">
    <property type="entry name" value="TPP-binding domain"/>
    <property type="match status" value="1"/>
</dbReference>
<keyword evidence="3" id="KW-0963">Cytoplasm</keyword>
<dbReference type="NCBIfam" id="NF001753">
    <property type="entry name" value="PRK00481.1-3"/>
    <property type="match status" value="1"/>
</dbReference>
<dbReference type="SUPFAM" id="SSF52467">
    <property type="entry name" value="DHS-like NAD/FAD-binding domain"/>
    <property type="match status" value="1"/>
</dbReference>
<reference evidence="6 7" key="1">
    <citation type="submission" date="2016-10" db="EMBL/GenBank/DDBJ databases">
        <authorList>
            <person name="de Groot N.N."/>
        </authorList>
    </citation>
    <scope>NUCLEOTIDE SEQUENCE [LARGE SCALE GENOMIC DNA]</scope>
    <source>
        <strain evidence="6 7">DSM 15123</strain>
    </source>
</reference>
<dbReference type="EC" id="2.3.1.286" evidence="3"/>
<gene>
    <name evidence="3" type="primary">cobB</name>
    <name evidence="6" type="ORF">SAMN02745977_01076</name>
</gene>
<evidence type="ECO:0000256" key="4">
    <source>
        <dbReference type="PROSITE-ProRule" id="PRU00236"/>
    </source>
</evidence>
<dbReference type="InterPro" id="IPR027546">
    <property type="entry name" value="Sirtuin_class_III"/>
</dbReference>
<dbReference type="InterPro" id="IPR050134">
    <property type="entry name" value="NAD-dep_sirtuin_deacylases"/>
</dbReference>
<dbReference type="GO" id="GO:0070403">
    <property type="term" value="F:NAD+ binding"/>
    <property type="evidence" value="ECO:0007669"/>
    <property type="project" value="UniProtKB-UniRule"/>
</dbReference>
<dbReference type="AlphaFoldDB" id="A0A1H8FJS4"/>
<feature type="binding site" evidence="4">
    <location>
        <position position="158"/>
    </location>
    <ligand>
        <name>Zn(2+)</name>
        <dbReference type="ChEBI" id="CHEBI:29105"/>
    </ligand>
</feature>
<feature type="binding site" evidence="3">
    <location>
        <begin position="224"/>
        <end position="226"/>
    </location>
    <ligand>
        <name>NAD(+)</name>
        <dbReference type="ChEBI" id="CHEBI:57540"/>
    </ligand>
</feature>
<evidence type="ECO:0000313" key="6">
    <source>
        <dbReference type="EMBL" id="SEN31764.1"/>
    </source>
</evidence>
<dbReference type="GO" id="GO:0017136">
    <property type="term" value="F:histone deacetylase activity, NAD-dependent"/>
    <property type="evidence" value="ECO:0007669"/>
    <property type="project" value="TreeGrafter"/>
</dbReference>
<keyword evidence="4" id="KW-0479">Metal-binding</keyword>
<keyword evidence="1" id="KW-0808">Transferase</keyword>
<dbReference type="Pfam" id="PF02146">
    <property type="entry name" value="SIR2"/>
    <property type="match status" value="1"/>
</dbReference>
<comment type="subcellular location">
    <subcellularLocation>
        <location evidence="3">Cytoplasm</location>
    </subcellularLocation>
</comment>
<dbReference type="GO" id="GO:0036054">
    <property type="term" value="F:protein-malonyllysine demalonylase activity"/>
    <property type="evidence" value="ECO:0007669"/>
    <property type="project" value="InterPro"/>
</dbReference>
<dbReference type="RefSeq" id="WP_091814755.1">
    <property type="nucleotide sequence ID" value="NZ_FOCW01000001.1"/>
</dbReference>
<dbReference type="Proteomes" id="UP000199531">
    <property type="component" value="Unassembled WGS sequence"/>
</dbReference>
<organism evidence="6 7">
    <name type="scientific">Brachymonas denitrificans DSM 15123</name>
    <dbReference type="NCBI Taxonomy" id="1121117"/>
    <lineage>
        <taxon>Bacteria</taxon>
        <taxon>Pseudomonadati</taxon>
        <taxon>Pseudomonadota</taxon>
        <taxon>Betaproteobacteria</taxon>
        <taxon>Burkholderiales</taxon>
        <taxon>Comamonadaceae</taxon>
        <taxon>Brachymonas</taxon>
    </lineage>
</organism>
<feature type="domain" description="Deacetylase sirtuin-type" evidence="5">
    <location>
        <begin position="1"/>
        <end position="263"/>
    </location>
</feature>
<proteinExistence type="inferred from homology"/>
<feature type="binding site" evidence="3">
    <location>
        <position position="73"/>
    </location>
    <ligand>
        <name>substrate</name>
    </ligand>
</feature>
<keyword evidence="7" id="KW-1185">Reference proteome</keyword>
<accession>A0A1H8FJS4</accession>
<comment type="similarity">
    <text evidence="3">Belongs to the sirtuin family. Class III subfamily.</text>
</comment>
<dbReference type="OrthoDB" id="9800582at2"/>
<dbReference type="HAMAP" id="MF_01121">
    <property type="entry name" value="Sirtuin_ClassIII"/>
    <property type="match status" value="1"/>
</dbReference>
<dbReference type="CDD" id="cd01412">
    <property type="entry name" value="SIRT5_Af1_CobB"/>
    <property type="match status" value="1"/>
</dbReference>
<dbReference type="GO" id="GO:0005737">
    <property type="term" value="C:cytoplasm"/>
    <property type="evidence" value="ECO:0007669"/>
    <property type="project" value="UniProtKB-SubCell"/>
</dbReference>
<protein>
    <recommendedName>
        <fullName evidence="3">NAD-dependent protein deacylase</fullName>
        <ecNumber evidence="3">2.3.1.286</ecNumber>
    </recommendedName>
    <alternativeName>
        <fullName evidence="3">Regulatory protein SIR2 homolog</fullName>
    </alternativeName>
</protein>
<dbReference type="PROSITE" id="PS50305">
    <property type="entry name" value="SIRTUIN"/>
    <property type="match status" value="1"/>
</dbReference>
<keyword evidence="4" id="KW-0862">Zinc</keyword>